<proteinExistence type="predicted"/>
<dbReference type="SUPFAM" id="SSF50630">
    <property type="entry name" value="Acid proteases"/>
    <property type="match status" value="1"/>
</dbReference>
<comment type="caution">
    <text evidence="3">The sequence shown here is derived from an EMBL/GenBank/DDBJ whole genome shotgun (WGS) entry which is preliminary data.</text>
</comment>
<sequence>MASSRKSYLKTPRCARKTLVVNRRPGILSLYNPTNVTIRNVNVAGKDAGEILVAYKQCLINKFRECEKKAKDIKKDLKDSLQKELLLRYTNDIPDGKSDATRDQLVYDLCGYIIRTRHEVCQTWEACNHLMETEESEMEDFLPAKYTYQKSYGSLKSYCKNRQQAQTGDNYPPRLKAIALVWYVEPSYKRTTRKVTQSGIYPSPEASTKSEMTANADLIAALQGFTTAVATDAAARQNQMTQVFQIIRGRQQNHATLQEIVAVPPNAPAIRPSTVAMNSLPHFSEGWTDDNCLLVAVTRLKGTTSQWHTQTGHNQGTWAFLSAALVTNFAHTLSFLEWSLVLEARVQKPGESCLEYALDKCRLCLRSPIPLQEADIIKALLRGLANPFYIAVLTAQLPATFMDFLNRLRDFEQIGLCMNIQSGPPVTSVWIEKVGEVTALVDSGASNSAVRLSVVCKFLDHHRKPIRTKLRGVDNRVVRVEGTLPLSIKWRDRFVAVDQVTLLRTAPFALILGVDWIVKCETNTIVREGRIELVGEGEGSKIVETEGAKILGEYEGKKVRWAKDVHIINEGEEEEVTHITQCSPSDVRQMSGSDVDFDRPQQRRRTF</sequence>
<dbReference type="PROSITE" id="PS00141">
    <property type="entry name" value="ASP_PROTEASE"/>
    <property type="match status" value="1"/>
</dbReference>
<dbReference type="AlphaFoldDB" id="A0A164M042"/>
<dbReference type="Gene3D" id="2.40.70.10">
    <property type="entry name" value="Acid Proteases"/>
    <property type="match status" value="1"/>
</dbReference>
<dbReference type="InterPro" id="IPR001969">
    <property type="entry name" value="Aspartic_peptidase_AS"/>
</dbReference>
<gene>
    <name evidence="3" type="ORF">APZ42_032422</name>
</gene>
<protein>
    <submittedName>
        <fullName evidence="3">Uncharacterized protein</fullName>
    </submittedName>
</protein>
<reference evidence="3 4" key="1">
    <citation type="submission" date="2016-03" db="EMBL/GenBank/DDBJ databases">
        <title>EvidentialGene: Evidence-directed Construction of Genes on Genomes.</title>
        <authorList>
            <person name="Gilbert D.G."/>
            <person name="Choi J.-H."/>
            <person name="Mockaitis K."/>
            <person name="Colbourne J."/>
            <person name="Pfrender M."/>
        </authorList>
    </citation>
    <scope>NUCLEOTIDE SEQUENCE [LARGE SCALE GENOMIC DNA]</scope>
    <source>
        <strain evidence="3 4">Xinb3</strain>
        <tissue evidence="3">Complete organism</tissue>
    </source>
</reference>
<dbReference type="CDD" id="cd00303">
    <property type="entry name" value="retropepsin_like"/>
    <property type="match status" value="1"/>
</dbReference>
<evidence type="ECO:0000313" key="3">
    <source>
        <dbReference type="EMBL" id="KZS04598.1"/>
    </source>
</evidence>
<dbReference type="InterPro" id="IPR021109">
    <property type="entry name" value="Peptidase_aspartic_dom_sf"/>
</dbReference>
<accession>A0A164M042</accession>
<dbReference type="GO" id="GO:0006508">
    <property type="term" value="P:proteolysis"/>
    <property type="evidence" value="ECO:0007669"/>
    <property type="project" value="InterPro"/>
</dbReference>
<organism evidence="3 4">
    <name type="scientific">Daphnia magna</name>
    <dbReference type="NCBI Taxonomy" id="35525"/>
    <lineage>
        <taxon>Eukaryota</taxon>
        <taxon>Metazoa</taxon>
        <taxon>Ecdysozoa</taxon>
        <taxon>Arthropoda</taxon>
        <taxon>Crustacea</taxon>
        <taxon>Branchiopoda</taxon>
        <taxon>Diplostraca</taxon>
        <taxon>Cladocera</taxon>
        <taxon>Anomopoda</taxon>
        <taxon>Daphniidae</taxon>
        <taxon>Daphnia</taxon>
    </lineage>
</organism>
<dbReference type="EMBL" id="LRGB01003115">
    <property type="protein sequence ID" value="KZS04598.1"/>
    <property type="molecule type" value="Genomic_DNA"/>
</dbReference>
<feature type="region of interest" description="Disordered" evidence="2">
    <location>
        <begin position="584"/>
        <end position="607"/>
    </location>
</feature>
<evidence type="ECO:0000256" key="1">
    <source>
        <dbReference type="SAM" id="Coils"/>
    </source>
</evidence>
<keyword evidence="4" id="KW-1185">Reference proteome</keyword>
<keyword evidence="1" id="KW-0175">Coiled coil</keyword>
<evidence type="ECO:0000313" key="4">
    <source>
        <dbReference type="Proteomes" id="UP000076858"/>
    </source>
</evidence>
<dbReference type="OrthoDB" id="8057007at2759"/>
<feature type="coiled-coil region" evidence="1">
    <location>
        <begin position="56"/>
        <end position="83"/>
    </location>
</feature>
<name>A0A164M042_9CRUS</name>
<dbReference type="GO" id="GO:0004190">
    <property type="term" value="F:aspartic-type endopeptidase activity"/>
    <property type="evidence" value="ECO:0007669"/>
    <property type="project" value="InterPro"/>
</dbReference>
<evidence type="ECO:0000256" key="2">
    <source>
        <dbReference type="SAM" id="MobiDB-lite"/>
    </source>
</evidence>
<dbReference type="Proteomes" id="UP000076858">
    <property type="component" value="Unassembled WGS sequence"/>
</dbReference>